<dbReference type="InterPro" id="IPR029058">
    <property type="entry name" value="AB_hydrolase_fold"/>
</dbReference>
<dbReference type="PANTHER" id="PTHR31934">
    <property type="entry name" value="ALPHA/BETA-HYDROLASES SUPERFAMILY PROTEIN"/>
    <property type="match status" value="1"/>
</dbReference>
<dbReference type="GO" id="GO:0008374">
    <property type="term" value="F:O-acyltransferase activity"/>
    <property type="evidence" value="ECO:0007669"/>
    <property type="project" value="InterPro"/>
</dbReference>
<sequence length="211" mass="23908">MSIFSLIDRARRTVRGSADDIGWIQRAPGMPPVEDGTDRFMEIIDEIRHGVHRLPNSMIYLLVPEVGEFFHRHAPNLVFFLVGSKQMQPQLNLYVHDIIKNFGWQASVEKNAREIKEYIEEIYWGSQKRVLLLGHSKGGVDAAAALSMYWSDLKDKVAGLVLAQSPYGGSPIASDILREGQLGDYVNLRKLMEILICKVIKLQSRVSVAMW</sequence>
<accession>A0A438IKH5</accession>
<dbReference type="SUPFAM" id="SSF53474">
    <property type="entry name" value="alpha/beta-Hydrolases"/>
    <property type="match status" value="1"/>
</dbReference>
<dbReference type="Pfam" id="PF02450">
    <property type="entry name" value="LCAT"/>
    <property type="match status" value="1"/>
</dbReference>
<evidence type="ECO:0000313" key="2">
    <source>
        <dbReference type="Proteomes" id="UP000288805"/>
    </source>
</evidence>
<dbReference type="PANTHER" id="PTHR31934:SF6">
    <property type="entry name" value="ALPHA_BETA-HYDROLASES SUPERFAMILY PROTEIN"/>
    <property type="match status" value="1"/>
</dbReference>
<dbReference type="Gene3D" id="3.40.50.1820">
    <property type="entry name" value="alpha/beta hydrolase"/>
    <property type="match status" value="1"/>
</dbReference>
<name>A0A438IKH5_VITVI</name>
<protein>
    <submittedName>
        <fullName evidence="1">Uncharacterized protein</fullName>
    </submittedName>
</protein>
<dbReference type="AlphaFoldDB" id="A0A438IKH5"/>
<proteinExistence type="predicted"/>
<comment type="caution">
    <text evidence="1">The sequence shown here is derived from an EMBL/GenBank/DDBJ whole genome shotgun (WGS) entry which is preliminary data.</text>
</comment>
<dbReference type="EMBL" id="QGNW01000103">
    <property type="protein sequence ID" value="RVW97135.1"/>
    <property type="molecule type" value="Genomic_DNA"/>
</dbReference>
<gene>
    <name evidence="1" type="ORF">CK203_030066</name>
</gene>
<dbReference type="GO" id="GO:0006629">
    <property type="term" value="P:lipid metabolic process"/>
    <property type="evidence" value="ECO:0007669"/>
    <property type="project" value="InterPro"/>
</dbReference>
<evidence type="ECO:0000313" key="1">
    <source>
        <dbReference type="EMBL" id="RVW97135.1"/>
    </source>
</evidence>
<dbReference type="Proteomes" id="UP000288805">
    <property type="component" value="Unassembled WGS sequence"/>
</dbReference>
<organism evidence="1 2">
    <name type="scientific">Vitis vinifera</name>
    <name type="common">Grape</name>
    <dbReference type="NCBI Taxonomy" id="29760"/>
    <lineage>
        <taxon>Eukaryota</taxon>
        <taxon>Viridiplantae</taxon>
        <taxon>Streptophyta</taxon>
        <taxon>Embryophyta</taxon>
        <taxon>Tracheophyta</taxon>
        <taxon>Spermatophyta</taxon>
        <taxon>Magnoliopsida</taxon>
        <taxon>eudicotyledons</taxon>
        <taxon>Gunneridae</taxon>
        <taxon>Pentapetalae</taxon>
        <taxon>rosids</taxon>
        <taxon>Vitales</taxon>
        <taxon>Vitaceae</taxon>
        <taxon>Viteae</taxon>
        <taxon>Vitis</taxon>
    </lineage>
</organism>
<dbReference type="InterPro" id="IPR003386">
    <property type="entry name" value="LACT/PDAT_acylTrfase"/>
</dbReference>
<reference evidence="1 2" key="1">
    <citation type="journal article" date="2018" name="PLoS Genet.">
        <title>Population sequencing reveals clonal diversity and ancestral inbreeding in the grapevine cultivar Chardonnay.</title>
        <authorList>
            <person name="Roach M.J."/>
            <person name="Johnson D.L."/>
            <person name="Bohlmann J."/>
            <person name="van Vuuren H.J."/>
            <person name="Jones S.J."/>
            <person name="Pretorius I.S."/>
            <person name="Schmidt S.A."/>
            <person name="Borneman A.R."/>
        </authorList>
    </citation>
    <scope>NUCLEOTIDE SEQUENCE [LARGE SCALE GENOMIC DNA]</scope>
    <source>
        <strain evidence="2">cv. Chardonnay</strain>
        <tissue evidence="1">Leaf</tissue>
    </source>
</reference>